<dbReference type="AlphaFoldDB" id="A0ABC8QNK3"/>
<keyword evidence="2" id="KW-1185">Reference proteome</keyword>
<evidence type="ECO:0000313" key="2">
    <source>
        <dbReference type="Proteomes" id="UP001642360"/>
    </source>
</evidence>
<organism evidence="1 2">
    <name type="scientific">Ilex paraguariensis</name>
    <name type="common">yerba mate</name>
    <dbReference type="NCBI Taxonomy" id="185542"/>
    <lineage>
        <taxon>Eukaryota</taxon>
        <taxon>Viridiplantae</taxon>
        <taxon>Streptophyta</taxon>
        <taxon>Embryophyta</taxon>
        <taxon>Tracheophyta</taxon>
        <taxon>Spermatophyta</taxon>
        <taxon>Magnoliopsida</taxon>
        <taxon>eudicotyledons</taxon>
        <taxon>Gunneridae</taxon>
        <taxon>Pentapetalae</taxon>
        <taxon>asterids</taxon>
        <taxon>campanulids</taxon>
        <taxon>Aquifoliales</taxon>
        <taxon>Aquifoliaceae</taxon>
        <taxon>Ilex</taxon>
    </lineage>
</organism>
<sequence length="136" mass="15167">MGSTNSFDGMAVDTPFLPPLHKYNLWLQQYANTGQLAFEQGGEELLIGNVTIVAEVFPMETPPVALLFIWNQKLPVILPGSSSMFLMLWIIWYSGSDGVKISETPDDVTWTPDDVTNYALPLQNNHIAVAFFIMES</sequence>
<comment type="caution">
    <text evidence="1">The sequence shown here is derived from an EMBL/GenBank/DDBJ whole genome shotgun (WGS) entry which is preliminary data.</text>
</comment>
<proteinExistence type="predicted"/>
<accession>A0ABC8QNK3</accession>
<name>A0ABC8QNK3_9AQUA</name>
<reference evidence="1 2" key="1">
    <citation type="submission" date="2024-02" db="EMBL/GenBank/DDBJ databases">
        <authorList>
            <person name="Vignale AGUSTIN F."/>
            <person name="Sosa J E."/>
            <person name="Modenutti C."/>
        </authorList>
    </citation>
    <scope>NUCLEOTIDE SEQUENCE [LARGE SCALE GENOMIC DNA]</scope>
</reference>
<gene>
    <name evidence="1" type="ORF">ILEXP_LOCUS1155</name>
</gene>
<evidence type="ECO:0000313" key="1">
    <source>
        <dbReference type="EMBL" id="CAK9134221.1"/>
    </source>
</evidence>
<dbReference type="EMBL" id="CAUOFW020000359">
    <property type="protein sequence ID" value="CAK9134221.1"/>
    <property type="molecule type" value="Genomic_DNA"/>
</dbReference>
<dbReference type="Proteomes" id="UP001642360">
    <property type="component" value="Unassembled WGS sequence"/>
</dbReference>
<protein>
    <submittedName>
        <fullName evidence="1">Uncharacterized protein</fullName>
    </submittedName>
</protein>